<feature type="compositionally biased region" description="Pro residues" evidence="1">
    <location>
        <begin position="227"/>
        <end position="237"/>
    </location>
</feature>
<gene>
    <name evidence="3" type="ORF">AQJ67_23285</name>
</gene>
<keyword evidence="2" id="KW-1133">Transmembrane helix</keyword>
<sequence length="323" mass="34539">MSKRQVQKMLRLMASGEPVELTSPLASVKKLARLAFIAQQFGYEYADVRQSAGRNNALVMLIAPDPSPQARARAGQNWAQYPNAGDGVSVPPLIPDAFELLKARINFDLTGKNAEKRMGYAAIGLTIGAVILGLRLGADGAAWIAAFLTWAFFMAIVGIGFAVTRKRNAKFAARLQAAGFTPITDQAGRVRYLPPGAQIPGQHNPFASGPYGNQPPPAPAGYGQQPPQQPYAAPAPGPYGGAPQTPGPYGGAPQTPGPYGGAPQQPPYGQPQPPQQPQPHPHYGQQPQPHVPYGQQPQPQPQPPYGQPQPHPQQNPHWQPPQR</sequence>
<dbReference type="RefSeq" id="WP_062721080.1">
    <property type="nucleotide sequence ID" value="NZ_KQ948930.1"/>
</dbReference>
<organism evidence="3 4">
    <name type="scientific">Streptomyces caeruleatus</name>
    <dbReference type="NCBI Taxonomy" id="661399"/>
    <lineage>
        <taxon>Bacteria</taxon>
        <taxon>Bacillati</taxon>
        <taxon>Actinomycetota</taxon>
        <taxon>Actinomycetes</taxon>
        <taxon>Kitasatosporales</taxon>
        <taxon>Streptomycetaceae</taxon>
        <taxon>Streptomyces</taxon>
    </lineage>
</organism>
<dbReference type="AlphaFoldDB" id="A0A101TYZ6"/>
<feature type="compositionally biased region" description="Pro residues" evidence="1">
    <location>
        <begin position="298"/>
        <end position="323"/>
    </location>
</feature>
<feature type="transmembrane region" description="Helical" evidence="2">
    <location>
        <begin position="118"/>
        <end position="136"/>
    </location>
</feature>
<keyword evidence="2" id="KW-0472">Membrane</keyword>
<name>A0A101TYZ6_9ACTN</name>
<evidence type="ECO:0000313" key="4">
    <source>
        <dbReference type="Proteomes" id="UP000053429"/>
    </source>
</evidence>
<feature type="compositionally biased region" description="Low complexity" evidence="1">
    <location>
        <begin position="281"/>
        <end position="297"/>
    </location>
</feature>
<dbReference type="OrthoDB" id="4226222at2"/>
<keyword evidence="4" id="KW-1185">Reference proteome</keyword>
<evidence type="ECO:0000256" key="1">
    <source>
        <dbReference type="SAM" id="MobiDB-lite"/>
    </source>
</evidence>
<evidence type="ECO:0000256" key="2">
    <source>
        <dbReference type="SAM" id="Phobius"/>
    </source>
</evidence>
<reference evidence="3 4" key="1">
    <citation type="submission" date="2015-10" db="EMBL/GenBank/DDBJ databases">
        <title>Draft genome sequence of Streptomyces caeruleatus NRRL B-24802, type strain for the species Streptomyces caeruleatus.</title>
        <authorList>
            <person name="Ruckert C."/>
            <person name="Winkler A."/>
            <person name="Kalinowski J."/>
            <person name="Kampfer P."/>
            <person name="Glaeser S."/>
        </authorList>
    </citation>
    <scope>NUCLEOTIDE SEQUENCE [LARGE SCALE GENOMIC DNA]</scope>
    <source>
        <strain evidence="3 4">NRRL B-24802</strain>
    </source>
</reference>
<dbReference type="EMBL" id="LMWY01000026">
    <property type="protein sequence ID" value="KUO01123.1"/>
    <property type="molecule type" value="Genomic_DNA"/>
</dbReference>
<feature type="region of interest" description="Disordered" evidence="1">
    <location>
        <begin position="192"/>
        <end position="323"/>
    </location>
</feature>
<keyword evidence="2" id="KW-0812">Transmembrane</keyword>
<feature type="transmembrane region" description="Helical" evidence="2">
    <location>
        <begin position="142"/>
        <end position="164"/>
    </location>
</feature>
<proteinExistence type="predicted"/>
<feature type="compositionally biased region" description="Pro residues" evidence="1">
    <location>
        <begin position="264"/>
        <end position="280"/>
    </location>
</feature>
<dbReference type="Proteomes" id="UP000053429">
    <property type="component" value="Unassembled WGS sequence"/>
</dbReference>
<accession>A0A101TYZ6</accession>
<comment type="caution">
    <text evidence="3">The sequence shown here is derived from an EMBL/GenBank/DDBJ whole genome shotgun (WGS) entry which is preliminary data.</text>
</comment>
<evidence type="ECO:0008006" key="5">
    <source>
        <dbReference type="Google" id="ProtNLM"/>
    </source>
</evidence>
<protein>
    <recommendedName>
        <fullName evidence="5">Integral membrane protein</fullName>
    </recommendedName>
</protein>
<dbReference type="STRING" id="661399.AQJ67_23285"/>
<evidence type="ECO:0000313" key="3">
    <source>
        <dbReference type="EMBL" id="KUO01123.1"/>
    </source>
</evidence>